<dbReference type="Gene3D" id="3.30.1050.10">
    <property type="entry name" value="SCP2 sterol-binding domain"/>
    <property type="match status" value="1"/>
</dbReference>
<dbReference type="SUPFAM" id="SSF55718">
    <property type="entry name" value="SCP-like"/>
    <property type="match status" value="1"/>
</dbReference>
<protein>
    <recommendedName>
        <fullName evidence="1">SCP2 domain-containing protein</fullName>
    </recommendedName>
</protein>
<dbReference type="PANTHER" id="PTHR10094:SF25">
    <property type="entry name" value="SCP2 STEROL-BINDING DOMAIN-CONTAINING PROTEIN 1"/>
    <property type="match status" value="1"/>
</dbReference>
<dbReference type="EMBL" id="AYTS01000082">
    <property type="protein sequence ID" value="OOP56435.1"/>
    <property type="molecule type" value="Genomic_DNA"/>
</dbReference>
<reference evidence="2 3" key="1">
    <citation type="journal article" date="2017" name="Water Res.">
        <title>Discovery and metagenomic analysis of an anammox bacterial enrichment related to Candidatus "Brocadia caroliniensis" in a full-scale glycerol-fed nitritation-denitritation separate centrate treatment process.</title>
        <authorList>
            <person name="Park H."/>
            <person name="Brotto A.C."/>
            <person name="van Loosdrecht M.C."/>
            <person name="Chandran K."/>
        </authorList>
    </citation>
    <scope>NUCLEOTIDE SEQUENCE [LARGE SCALE GENOMIC DNA]</scope>
    <source>
        <strain evidence="2">26THWARD</strain>
    </source>
</reference>
<gene>
    <name evidence="2" type="ORF">AYP45_09130</name>
</gene>
<dbReference type="InterPro" id="IPR003033">
    <property type="entry name" value="SCP2_sterol-bd_dom"/>
</dbReference>
<evidence type="ECO:0000313" key="3">
    <source>
        <dbReference type="Proteomes" id="UP000189681"/>
    </source>
</evidence>
<feature type="domain" description="SCP2" evidence="1">
    <location>
        <begin position="22"/>
        <end position="120"/>
    </location>
</feature>
<dbReference type="InterPro" id="IPR036527">
    <property type="entry name" value="SCP2_sterol-bd_dom_sf"/>
</dbReference>
<comment type="caution">
    <text evidence="2">The sequence shown here is derived from an EMBL/GenBank/DDBJ whole genome shotgun (WGS) entry which is preliminary data.</text>
</comment>
<dbReference type="PANTHER" id="PTHR10094">
    <property type="entry name" value="STEROL CARRIER PROTEIN 2 SCP-2 FAMILY PROTEIN"/>
    <property type="match status" value="1"/>
</dbReference>
<organism evidence="2 3">
    <name type="scientific">Candidatus Brocadia carolinensis</name>
    <dbReference type="NCBI Taxonomy" id="1004156"/>
    <lineage>
        <taxon>Bacteria</taxon>
        <taxon>Pseudomonadati</taxon>
        <taxon>Planctomycetota</taxon>
        <taxon>Candidatus Brocadiia</taxon>
        <taxon>Candidatus Brocadiales</taxon>
        <taxon>Candidatus Brocadiaceae</taxon>
        <taxon>Candidatus Brocadia</taxon>
    </lineage>
</organism>
<evidence type="ECO:0000313" key="2">
    <source>
        <dbReference type="EMBL" id="OOP56435.1"/>
    </source>
</evidence>
<evidence type="ECO:0000259" key="1">
    <source>
        <dbReference type="Pfam" id="PF02036"/>
    </source>
</evidence>
<dbReference type="Proteomes" id="UP000189681">
    <property type="component" value="Unassembled WGS sequence"/>
</dbReference>
<dbReference type="Pfam" id="PF02036">
    <property type="entry name" value="SCP2"/>
    <property type="match status" value="1"/>
</dbReference>
<accession>A0A1V4ATK4</accession>
<proteinExistence type="predicted"/>
<dbReference type="AlphaFoldDB" id="A0A1V4ATK4"/>
<sequence length="126" mass="14688">MAYIRMNERPEIPDYITHTEYFNHLLKDRVNNSPISKIPNLSAIIQFEITDRGKGIWYVVVENGFVTEVTKEMLEKPTCVFILDSDTFLSILRREITPQKAFFKGKVTIKGNMLLALKMNILVEYM</sequence>
<dbReference type="GO" id="GO:0005829">
    <property type="term" value="C:cytosol"/>
    <property type="evidence" value="ECO:0007669"/>
    <property type="project" value="TreeGrafter"/>
</dbReference>
<dbReference type="STRING" id="1004156.AYP45_09130"/>
<name>A0A1V4ATK4_9BACT</name>